<evidence type="ECO:0000313" key="2">
    <source>
        <dbReference type="EMBL" id="MBF9129269.1"/>
    </source>
</evidence>
<comment type="caution">
    <text evidence="2">The sequence shown here is derived from an EMBL/GenBank/DDBJ whole genome shotgun (WGS) entry which is preliminary data.</text>
</comment>
<dbReference type="Proteomes" id="UP000638560">
    <property type="component" value="Unassembled WGS sequence"/>
</dbReference>
<reference evidence="2 3" key="1">
    <citation type="submission" date="2020-11" db="EMBL/GenBank/DDBJ databases">
        <title>A novel isolate from a Black sea contaminated sediment with potential to produce alkanes: Plantactinospora alkalitolerans sp. nov.</title>
        <authorList>
            <person name="Carro L."/>
            <person name="Veyisoglu A."/>
            <person name="Guven K."/>
            <person name="Schumann P."/>
            <person name="Klenk H.-P."/>
            <person name="Sahin N."/>
        </authorList>
    </citation>
    <scope>NUCLEOTIDE SEQUENCE [LARGE SCALE GENOMIC DNA]</scope>
    <source>
        <strain evidence="2 3">S1510</strain>
    </source>
</reference>
<accession>A0ABS0GT96</accession>
<evidence type="ECO:0000313" key="3">
    <source>
        <dbReference type="Proteomes" id="UP000638560"/>
    </source>
</evidence>
<organism evidence="2 3">
    <name type="scientific">Plantactinospora alkalitolerans</name>
    <dbReference type="NCBI Taxonomy" id="2789879"/>
    <lineage>
        <taxon>Bacteria</taxon>
        <taxon>Bacillati</taxon>
        <taxon>Actinomycetota</taxon>
        <taxon>Actinomycetes</taxon>
        <taxon>Micromonosporales</taxon>
        <taxon>Micromonosporaceae</taxon>
        <taxon>Plantactinospora</taxon>
    </lineage>
</organism>
<evidence type="ECO:0000256" key="1">
    <source>
        <dbReference type="SAM" id="Phobius"/>
    </source>
</evidence>
<feature type="transmembrane region" description="Helical" evidence="1">
    <location>
        <begin position="21"/>
        <end position="42"/>
    </location>
</feature>
<dbReference type="EMBL" id="JADPUN010000111">
    <property type="protein sequence ID" value="MBF9129269.1"/>
    <property type="molecule type" value="Genomic_DNA"/>
</dbReference>
<proteinExistence type="predicted"/>
<name>A0ABS0GT96_9ACTN</name>
<protein>
    <submittedName>
        <fullName evidence="2">Uncharacterized protein</fullName>
    </submittedName>
</protein>
<keyword evidence="1" id="KW-0472">Membrane</keyword>
<sequence length="200" mass="20310">MGPVAPAAGAAGSDGPRRRRWGLWLAALLVVSAAGAGLYGYARGGGTAGYSCVVVHSSGDDAGRQRALELCHRQQRDRARRAPISSPGPIGYEGTAEIMHGAVSRSSWCPAPGDPRCYEDRSGRAATAVDVAAAERALSEAGLAGSVVRVARPDDPAPDGALVFALQMGDGCVVGYLDVGSGDGDHLVGGLLPNGECLES</sequence>
<keyword evidence="1" id="KW-1133">Transmembrane helix</keyword>
<gene>
    <name evidence="2" type="ORF">I0C86_09815</name>
</gene>
<keyword evidence="3" id="KW-1185">Reference proteome</keyword>
<keyword evidence="1" id="KW-0812">Transmembrane</keyword>
<dbReference type="RefSeq" id="WP_196200907.1">
    <property type="nucleotide sequence ID" value="NZ_JADPUN010000111.1"/>
</dbReference>